<dbReference type="AlphaFoldDB" id="A0A4Y9ZWI0"/>
<gene>
    <name evidence="1" type="ORF">EWM64_g5079</name>
</gene>
<evidence type="ECO:0000313" key="1">
    <source>
        <dbReference type="EMBL" id="TFY78935.1"/>
    </source>
</evidence>
<sequence length="208" mass="24355">MGTLNLVWRLNAIAESQSDKATPIESNEQAYVRKTDLYALQNLFPSPKKVCKPAPRRMYRLVQTIDDNNTRWFEVYVYRFSVRSNPKKIDPHQKRDLVGRFPLRYFHVVRFLLKIINDCIWHRVALEEEKKAKRVESNIADTYLANADAQFLFHSNLLELALKQISEDPSARLPLLDAWALVQYWGRGPLINDTKWPKLKALKEFGDP</sequence>
<proteinExistence type="predicted"/>
<dbReference type="EMBL" id="SFCI01000588">
    <property type="protein sequence ID" value="TFY78935.1"/>
    <property type="molecule type" value="Genomic_DNA"/>
</dbReference>
<evidence type="ECO:0000313" key="2">
    <source>
        <dbReference type="Proteomes" id="UP000298061"/>
    </source>
</evidence>
<dbReference type="Proteomes" id="UP000298061">
    <property type="component" value="Unassembled WGS sequence"/>
</dbReference>
<comment type="caution">
    <text evidence="1">The sequence shown here is derived from an EMBL/GenBank/DDBJ whole genome shotgun (WGS) entry which is preliminary data.</text>
</comment>
<protein>
    <submittedName>
        <fullName evidence="1">Uncharacterized protein</fullName>
    </submittedName>
</protein>
<name>A0A4Y9ZWI0_9AGAM</name>
<accession>A0A4Y9ZWI0</accession>
<organism evidence="1 2">
    <name type="scientific">Hericium alpestre</name>
    <dbReference type="NCBI Taxonomy" id="135208"/>
    <lineage>
        <taxon>Eukaryota</taxon>
        <taxon>Fungi</taxon>
        <taxon>Dikarya</taxon>
        <taxon>Basidiomycota</taxon>
        <taxon>Agaricomycotina</taxon>
        <taxon>Agaricomycetes</taxon>
        <taxon>Russulales</taxon>
        <taxon>Hericiaceae</taxon>
        <taxon>Hericium</taxon>
    </lineage>
</organism>
<reference evidence="1 2" key="1">
    <citation type="submission" date="2019-02" db="EMBL/GenBank/DDBJ databases">
        <title>Genome sequencing of the rare red list fungi Hericium alpestre (H. flagellum).</title>
        <authorList>
            <person name="Buettner E."/>
            <person name="Kellner H."/>
        </authorList>
    </citation>
    <scope>NUCLEOTIDE SEQUENCE [LARGE SCALE GENOMIC DNA]</scope>
    <source>
        <strain evidence="1 2">DSM 108284</strain>
    </source>
</reference>
<keyword evidence="2" id="KW-1185">Reference proteome</keyword>